<feature type="compositionally biased region" description="Polar residues" evidence="1">
    <location>
        <begin position="82"/>
        <end position="100"/>
    </location>
</feature>
<sequence length="176" mass="19102">MQRLFICERHAAVSQRGAAVRPDKQRGASFPREVTAEGFAVALLGNENLSRLEDPLGPGRYLSPALVRAACPPPITADNPERSTWSRRQVHSSGHMSNSCGFPGNREKTEAPILGDGEAGRASCSQKMPRPLQQPNLAVRAPRPAPNQIRRSICPSSQMRCDRLAWADRAGGRASP</sequence>
<keyword evidence="3" id="KW-1185">Reference proteome</keyword>
<comment type="caution">
    <text evidence="2">The sequence shown here is derived from an EMBL/GenBank/DDBJ whole genome shotgun (WGS) entry which is preliminary data.</text>
</comment>
<dbReference type="EMBL" id="JAINUF010000006">
    <property type="protein sequence ID" value="KAJ8357581.1"/>
    <property type="molecule type" value="Genomic_DNA"/>
</dbReference>
<organism evidence="2 3">
    <name type="scientific">Synaphobranchus kaupii</name>
    <name type="common">Kaup's arrowtooth eel</name>
    <dbReference type="NCBI Taxonomy" id="118154"/>
    <lineage>
        <taxon>Eukaryota</taxon>
        <taxon>Metazoa</taxon>
        <taxon>Chordata</taxon>
        <taxon>Craniata</taxon>
        <taxon>Vertebrata</taxon>
        <taxon>Euteleostomi</taxon>
        <taxon>Actinopterygii</taxon>
        <taxon>Neopterygii</taxon>
        <taxon>Teleostei</taxon>
        <taxon>Anguilliformes</taxon>
        <taxon>Synaphobranchidae</taxon>
        <taxon>Synaphobranchus</taxon>
    </lineage>
</organism>
<accession>A0A9Q1IY36</accession>
<name>A0A9Q1IY36_SYNKA</name>
<dbReference type="AlphaFoldDB" id="A0A9Q1IY36"/>
<reference evidence="2" key="1">
    <citation type="journal article" date="2023" name="Science">
        <title>Genome structures resolve the early diversification of teleost fishes.</title>
        <authorList>
            <person name="Parey E."/>
            <person name="Louis A."/>
            <person name="Montfort J."/>
            <person name="Bouchez O."/>
            <person name="Roques C."/>
            <person name="Iampietro C."/>
            <person name="Lluch J."/>
            <person name="Castinel A."/>
            <person name="Donnadieu C."/>
            <person name="Desvignes T."/>
            <person name="Floi Bucao C."/>
            <person name="Jouanno E."/>
            <person name="Wen M."/>
            <person name="Mejri S."/>
            <person name="Dirks R."/>
            <person name="Jansen H."/>
            <person name="Henkel C."/>
            <person name="Chen W.J."/>
            <person name="Zahm M."/>
            <person name="Cabau C."/>
            <person name="Klopp C."/>
            <person name="Thompson A.W."/>
            <person name="Robinson-Rechavi M."/>
            <person name="Braasch I."/>
            <person name="Lecointre G."/>
            <person name="Bobe J."/>
            <person name="Postlethwait J.H."/>
            <person name="Berthelot C."/>
            <person name="Roest Crollius H."/>
            <person name="Guiguen Y."/>
        </authorList>
    </citation>
    <scope>NUCLEOTIDE SEQUENCE</scope>
    <source>
        <strain evidence="2">WJC10195</strain>
    </source>
</reference>
<feature type="region of interest" description="Disordered" evidence="1">
    <location>
        <begin position="73"/>
        <end position="152"/>
    </location>
</feature>
<protein>
    <submittedName>
        <fullName evidence="2">Uncharacterized protein</fullName>
    </submittedName>
</protein>
<proteinExistence type="predicted"/>
<evidence type="ECO:0000313" key="2">
    <source>
        <dbReference type="EMBL" id="KAJ8357581.1"/>
    </source>
</evidence>
<gene>
    <name evidence="2" type="ORF">SKAU_G00203750</name>
</gene>
<evidence type="ECO:0000256" key="1">
    <source>
        <dbReference type="SAM" id="MobiDB-lite"/>
    </source>
</evidence>
<dbReference type="Proteomes" id="UP001152622">
    <property type="component" value="Chromosome 6"/>
</dbReference>
<evidence type="ECO:0000313" key="3">
    <source>
        <dbReference type="Proteomes" id="UP001152622"/>
    </source>
</evidence>